<dbReference type="Gene3D" id="1.10.1220.10">
    <property type="entry name" value="Met repressor-like"/>
    <property type="match status" value="1"/>
</dbReference>
<dbReference type="AlphaFoldDB" id="A0A1S1NEZ3"/>
<reference evidence="3" key="3">
    <citation type="submission" date="2018-01" db="EMBL/GenBank/DDBJ databases">
        <authorList>
            <person name="Gaut B.S."/>
            <person name="Morton B.R."/>
            <person name="Clegg M.T."/>
            <person name="Duvall M.R."/>
        </authorList>
    </citation>
    <scope>NUCLEOTIDE SEQUENCE</scope>
    <source>
        <strain evidence="3">ATCC BAA-2683</strain>
    </source>
</reference>
<dbReference type="Proteomes" id="UP000179734">
    <property type="component" value="Unassembled WGS sequence"/>
</dbReference>
<proteinExistence type="predicted"/>
<dbReference type="RefSeq" id="WP_071028656.1">
    <property type="nucleotide sequence ID" value="NZ_MLQM01000131.1"/>
</dbReference>
<name>A0A1S1NEZ3_9MYCO</name>
<evidence type="ECO:0000313" key="5">
    <source>
        <dbReference type="Proteomes" id="UP000238296"/>
    </source>
</evidence>
<dbReference type="SUPFAM" id="SSF47598">
    <property type="entry name" value="Ribbon-helix-helix"/>
    <property type="match status" value="1"/>
</dbReference>
<dbReference type="Pfam" id="PF22513">
    <property type="entry name" value="FitA-like_RHH"/>
    <property type="match status" value="1"/>
</dbReference>
<evidence type="ECO:0000313" key="3">
    <source>
        <dbReference type="EMBL" id="PQM46954.1"/>
    </source>
</evidence>
<evidence type="ECO:0000259" key="1">
    <source>
        <dbReference type="Pfam" id="PF22513"/>
    </source>
</evidence>
<dbReference type="InterPro" id="IPR013321">
    <property type="entry name" value="Arc_rbn_hlx_hlx"/>
</dbReference>
<dbReference type="EMBL" id="PPEA01000415">
    <property type="protein sequence ID" value="PQM46954.1"/>
    <property type="molecule type" value="Genomic_DNA"/>
</dbReference>
<gene>
    <name evidence="3" type="primary">vapB2</name>
    <name evidence="2" type="ORF">BKN37_19735</name>
    <name evidence="3" type="ORF">C1Y40_02874</name>
</gene>
<accession>A0A1S1NEZ3</accession>
<feature type="domain" description="Antitoxin FitA-like ribbon-helix-helix" evidence="1">
    <location>
        <begin position="2"/>
        <end position="37"/>
    </location>
</feature>
<dbReference type="Proteomes" id="UP000238296">
    <property type="component" value="Unassembled WGS sequence"/>
</dbReference>
<dbReference type="EMBL" id="MLQM01000131">
    <property type="protein sequence ID" value="OHU99102.1"/>
    <property type="molecule type" value="Genomic_DNA"/>
</dbReference>
<dbReference type="GO" id="GO:0006355">
    <property type="term" value="P:regulation of DNA-templated transcription"/>
    <property type="evidence" value="ECO:0007669"/>
    <property type="project" value="InterPro"/>
</dbReference>
<evidence type="ECO:0000313" key="2">
    <source>
        <dbReference type="EMBL" id="OHU99102.1"/>
    </source>
</evidence>
<protein>
    <submittedName>
        <fullName evidence="2 3">Antitoxin</fullName>
    </submittedName>
</protein>
<dbReference type="InterPro" id="IPR010985">
    <property type="entry name" value="Ribbon_hlx_hlx"/>
</dbReference>
<reference evidence="3 5" key="2">
    <citation type="journal article" date="2017" name="Int. J. Syst. Evol. Microbiol.">
        <title>Mycobacterium talmoniae sp. nov., a slowly growing mycobacterium isolated from human respiratory samples.</title>
        <authorList>
            <person name="Davidson R.M."/>
            <person name="DeGroote M.A."/>
            <person name="Marola J.L."/>
            <person name="Buss S."/>
            <person name="Jones V."/>
            <person name="McNeil M.R."/>
            <person name="Freifeld A.G."/>
            <person name="Elaine Epperson L."/>
            <person name="Hasan N.A."/>
            <person name="Jackson M."/>
            <person name="Iwen P.C."/>
            <person name="Salfinger M."/>
            <person name="Strong M."/>
        </authorList>
    </citation>
    <scope>NUCLEOTIDE SEQUENCE [LARGE SCALE GENOMIC DNA]</scope>
    <source>
        <strain evidence="3 5">ATCC BAA-2683</strain>
    </source>
</reference>
<keyword evidence="4" id="KW-1185">Reference proteome</keyword>
<organism evidence="2 4">
    <name type="scientific">Mycobacterium talmoniae</name>
    <dbReference type="NCBI Taxonomy" id="1858794"/>
    <lineage>
        <taxon>Bacteria</taxon>
        <taxon>Bacillati</taxon>
        <taxon>Actinomycetota</taxon>
        <taxon>Actinomycetes</taxon>
        <taxon>Mycobacteriales</taxon>
        <taxon>Mycobacteriaceae</taxon>
        <taxon>Mycobacterium</taxon>
    </lineage>
</organism>
<comment type="caution">
    <text evidence="2">The sequence shown here is derived from an EMBL/GenBank/DDBJ whole genome shotgun (WGS) entry which is preliminary data.</text>
</comment>
<reference evidence="2 4" key="1">
    <citation type="submission" date="2016-10" db="EMBL/GenBank/DDBJ databases">
        <title>Genome sequence of Mycobacterium talmonii.</title>
        <authorList>
            <person name="Greninger A.L."/>
            <person name="Elliott B."/>
            <person name="Vasireddy S."/>
            <person name="Vasireddy R."/>
        </authorList>
    </citation>
    <scope>NUCLEOTIDE SEQUENCE [LARGE SCALE GENOMIC DNA]</scope>
    <source>
        <strain evidence="2">MO-5499</strain>
        <strain evidence="4">NE-TNMC-100812</strain>
    </source>
</reference>
<dbReference type="InterPro" id="IPR053853">
    <property type="entry name" value="FitA-like_RHH"/>
</dbReference>
<evidence type="ECO:0000313" key="4">
    <source>
        <dbReference type="Proteomes" id="UP000179734"/>
    </source>
</evidence>
<sequence>MADILIRGVPDDVVEALDAHAQRVGLSRSEYLRRLLTTQRPVDQRSLTVADLARSAQAFADLDDPEVMRRAWE</sequence>